<comment type="caution">
    <text evidence="1">The sequence shown here is derived from an EMBL/GenBank/DDBJ whole genome shotgun (WGS) entry which is preliminary data.</text>
</comment>
<organism evidence="1 2">
    <name type="scientific">Portunus trituberculatus</name>
    <name type="common">Swimming crab</name>
    <name type="synonym">Neptunus trituberculatus</name>
    <dbReference type="NCBI Taxonomy" id="210409"/>
    <lineage>
        <taxon>Eukaryota</taxon>
        <taxon>Metazoa</taxon>
        <taxon>Ecdysozoa</taxon>
        <taxon>Arthropoda</taxon>
        <taxon>Crustacea</taxon>
        <taxon>Multicrustacea</taxon>
        <taxon>Malacostraca</taxon>
        <taxon>Eumalacostraca</taxon>
        <taxon>Eucarida</taxon>
        <taxon>Decapoda</taxon>
        <taxon>Pleocyemata</taxon>
        <taxon>Brachyura</taxon>
        <taxon>Eubrachyura</taxon>
        <taxon>Portunoidea</taxon>
        <taxon>Portunidae</taxon>
        <taxon>Portuninae</taxon>
        <taxon>Portunus</taxon>
    </lineage>
</organism>
<evidence type="ECO:0000313" key="1">
    <source>
        <dbReference type="EMBL" id="MPC24984.1"/>
    </source>
</evidence>
<gene>
    <name evidence="1" type="ORF">E2C01_018079</name>
</gene>
<reference evidence="1 2" key="1">
    <citation type="submission" date="2019-05" db="EMBL/GenBank/DDBJ databases">
        <title>Another draft genome of Portunus trituberculatus and its Hox gene families provides insights of decapod evolution.</title>
        <authorList>
            <person name="Jeong J.-H."/>
            <person name="Song I."/>
            <person name="Kim S."/>
            <person name="Choi T."/>
            <person name="Kim D."/>
            <person name="Ryu S."/>
            <person name="Kim W."/>
        </authorList>
    </citation>
    <scope>NUCLEOTIDE SEQUENCE [LARGE SCALE GENOMIC DNA]</scope>
    <source>
        <tissue evidence="1">Muscle</tissue>
    </source>
</reference>
<dbReference type="EMBL" id="VSRR010001399">
    <property type="protein sequence ID" value="MPC24984.1"/>
    <property type="molecule type" value="Genomic_DNA"/>
</dbReference>
<accession>A0A5B7DVU0</accession>
<protein>
    <submittedName>
        <fullName evidence="1">Uncharacterized protein</fullName>
    </submittedName>
</protein>
<proteinExistence type="predicted"/>
<evidence type="ECO:0000313" key="2">
    <source>
        <dbReference type="Proteomes" id="UP000324222"/>
    </source>
</evidence>
<name>A0A5B7DVU0_PORTR</name>
<keyword evidence="2" id="KW-1185">Reference proteome</keyword>
<dbReference type="AlphaFoldDB" id="A0A5B7DVU0"/>
<sequence length="79" mass="9067">MDNSRIIEVGVVSKDLRKDFSSRHNEMAVVPSGCNKGGKNELFDKLKNRFGMILDRNIVREIQEMEGSSTFYGQPFYHV</sequence>
<dbReference type="Proteomes" id="UP000324222">
    <property type="component" value="Unassembled WGS sequence"/>
</dbReference>